<dbReference type="PANTHER" id="PTHR11122:SF13">
    <property type="entry name" value="GLUCOSE-6-PHOSPHATE 1-EPIMERASE"/>
    <property type="match status" value="1"/>
</dbReference>
<dbReference type="SUPFAM" id="SSF74650">
    <property type="entry name" value="Galactose mutarotase-like"/>
    <property type="match status" value="1"/>
</dbReference>
<feature type="active site" evidence="5">
    <location>
        <position position="145"/>
    </location>
</feature>
<dbReference type="Proteomes" id="UP000267249">
    <property type="component" value="Chromosome"/>
</dbReference>
<evidence type="ECO:0000256" key="3">
    <source>
        <dbReference type="ARBA" id="ARBA00023235"/>
    </source>
</evidence>
<accession>A0AAN1UUF7</accession>
<protein>
    <recommendedName>
        <fullName evidence="4">Putative glucose-6-phosphate 1-epimerase</fullName>
        <ecNumber evidence="4">5.1.3.15</ecNumber>
    </recommendedName>
</protein>
<dbReference type="InterPro" id="IPR014718">
    <property type="entry name" value="GH-type_carb-bd"/>
</dbReference>
<dbReference type="PIRSF" id="PIRSF016020">
    <property type="entry name" value="PHexose_mutarotase"/>
    <property type="match status" value="1"/>
</dbReference>
<comment type="catalytic activity">
    <reaction evidence="1">
        <text>alpha-D-glucose 6-phosphate = beta-D-glucose 6-phosphate</text>
        <dbReference type="Rhea" id="RHEA:16249"/>
        <dbReference type="ChEBI" id="CHEBI:58225"/>
        <dbReference type="ChEBI" id="CHEBI:58247"/>
        <dbReference type="EC" id="5.1.3.15"/>
    </reaction>
</comment>
<organism evidence="6 7">
    <name type="scientific">Synechococcus elongatus PCC 11801</name>
    <dbReference type="NCBI Taxonomy" id="2219813"/>
    <lineage>
        <taxon>Bacteria</taxon>
        <taxon>Bacillati</taxon>
        <taxon>Cyanobacteriota</taxon>
        <taxon>Cyanophyceae</taxon>
        <taxon>Synechococcales</taxon>
        <taxon>Synechococcaceae</taxon>
        <taxon>Synechococcus</taxon>
    </lineage>
</organism>
<comment type="similarity">
    <text evidence="2 4">Belongs to the glucose-6-phosphate 1-epimerase family.</text>
</comment>
<dbReference type="InterPro" id="IPR025532">
    <property type="entry name" value="G6P_1-epimerase"/>
</dbReference>
<dbReference type="EC" id="5.1.3.15" evidence="4"/>
<gene>
    <name evidence="6" type="ORF">DOP62_07315</name>
</gene>
<dbReference type="InterPro" id="IPR011013">
    <property type="entry name" value="Gal_mutarotase_sf_dom"/>
</dbReference>
<evidence type="ECO:0000313" key="6">
    <source>
        <dbReference type="EMBL" id="AZB72550.1"/>
    </source>
</evidence>
<dbReference type="GO" id="GO:0047938">
    <property type="term" value="F:glucose-6-phosphate 1-epimerase activity"/>
    <property type="evidence" value="ECO:0007669"/>
    <property type="project" value="UniProtKB-UniRule"/>
</dbReference>
<evidence type="ECO:0000313" key="7">
    <source>
        <dbReference type="Proteomes" id="UP000267249"/>
    </source>
</evidence>
<dbReference type="PANTHER" id="PTHR11122">
    <property type="entry name" value="APOSPORY-ASSOCIATED PROTEIN C-RELATED"/>
    <property type="match status" value="1"/>
</dbReference>
<evidence type="ECO:0000256" key="5">
    <source>
        <dbReference type="PIRSR" id="PIRSR016020-1"/>
    </source>
</evidence>
<dbReference type="Gene3D" id="2.70.98.10">
    <property type="match status" value="1"/>
</dbReference>
<dbReference type="GO" id="GO:0005975">
    <property type="term" value="P:carbohydrate metabolic process"/>
    <property type="evidence" value="ECO:0007669"/>
    <property type="project" value="InterPro"/>
</dbReference>
<dbReference type="EMBL" id="CP030139">
    <property type="protein sequence ID" value="AZB72550.1"/>
    <property type="molecule type" value="Genomic_DNA"/>
</dbReference>
<dbReference type="GO" id="GO:0005737">
    <property type="term" value="C:cytoplasm"/>
    <property type="evidence" value="ECO:0007669"/>
    <property type="project" value="TreeGrafter"/>
</dbReference>
<dbReference type="InterPro" id="IPR008183">
    <property type="entry name" value="Aldose_1/G6P_1-epimerase"/>
</dbReference>
<proteinExistence type="inferred from homology"/>
<dbReference type="Pfam" id="PF01263">
    <property type="entry name" value="Aldose_epim"/>
    <property type="match status" value="1"/>
</dbReference>
<evidence type="ECO:0000256" key="2">
    <source>
        <dbReference type="ARBA" id="ARBA00005866"/>
    </source>
</evidence>
<evidence type="ECO:0000256" key="4">
    <source>
        <dbReference type="PIRNR" id="PIRNR016020"/>
    </source>
</evidence>
<dbReference type="CDD" id="cd09020">
    <property type="entry name" value="D-hex-6-P-epi_like"/>
    <property type="match status" value="1"/>
</dbReference>
<sequence length="272" mass="30476">MMDDAFEPLQLKAEGASLRFCRYGGQVLSWQPAGGQERFFLSDRSLYRLGKAIRGGIPVIFPQFSDRGSLPKHGFARDRAWTLLQLDAAAGYAELELRDSAETLQIWPVAFRLRLKLQLRSQQLQVQLSVENCDRQPWQFTAALHGYLAVPDLSTVRLQGLQGRWGTEQTTGDRFQELDRDRGFLTAIDALYDAPAQLLTLVAPPWPDLQISQEGFSETVVWNPGVAGAAQISDLAPGMERQFLCVEAATVQQPPHLEPGEIWQGQQSFQIH</sequence>
<dbReference type="RefSeq" id="WP_208672634.1">
    <property type="nucleotide sequence ID" value="NZ_CP030139.2"/>
</dbReference>
<name>A0AAN1UUF7_SYNEL</name>
<evidence type="ECO:0000256" key="1">
    <source>
        <dbReference type="ARBA" id="ARBA00001096"/>
    </source>
</evidence>
<dbReference type="GO" id="GO:0030246">
    <property type="term" value="F:carbohydrate binding"/>
    <property type="evidence" value="ECO:0007669"/>
    <property type="project" value="UniProtKB-UniRule"/>
</dbReference>
<reference evidence="6 7" key="1">
    <citation type="journal article" date="2018" name="Sci. Rep.">
        <title>Genome Features and Biochemical Characteristics of a Robust, Fast Growing and Naturally Transformable Cyanobacterium Synechococcus elongatus PCC 11801 Isolated from India.</title>
        <authorList>
            <person name="Jaiswal D."/>
            <person name="Sengupta A."/>
            <person name="Sohoni S."/>
            <person name="Sengupta S."/>
            <person name="Phadnavis A.G."/>
            <person name="Pakrasi H.B."/>
            <person name="Wangikar P.P."/>
        </authorList>
    </citation>
    <scope>NUCLEOTIDE SEQUENCE [LARGE SCALE GENOMIC DNA]</scope>
    <source>
        <strain evidence="6 7">PCC 11801</strain>
    </source>
</reference>
<keyword evidence="3 4" id="KW-0413">Isomerase</keyword>
<feature type="active site" evidence="5">
    <location>
        <position position="247"/>
    </location>
</feature>
<dbReference type="AlphaFoldDB" id="A0AAN1UUF7"/>